<keyword evidence="2" id="KW-0560">Oxidoreductase</keyword>
<dbReference type="CDD" id="cd05233">
    <property type="entry name" value="SDR_c"/>
    <property type="match status" value="1"/>
</dbReference>
<dbReference type="GO" id="GO:0047936">
    <property type="term" value="F:glucose 1-dehydrogenase [NAD(P)+] activity"/>
    <property type="evidence" value="ECO:0007669"/>
    <property type="project" value="UniProtKB-EC"/>
</dbReference>
<comment type="caution">
    <text evidence="2">The sequence shown here is derived from an EMBL/GenBank/DDBJ whole genome shotgun (WGS) entry which is preliminary data.</text>
</comment>
<dbReference type="EMBL" id="JAWLKB010000040">
    <property type="protein sequence ID" value="MDV6271334.1"/>
    <property type="molecule type" value="Genomic_DNA"/>
</dbReference>
<protein>
    <submittedName>
        <fullName evidence="2">Glucose 1-dehydrogenase</fullName>
        <ecNumber evidence="2">1.1.1.47</ecNumber>
    </submittedName>
</protein>
<evidence type="ECO:0000313" key="2">
    <source>
        <dbReference type="EMBL" id="MDV6271334.1"/>
    </source>
</evidence>
<dbReference type="PRINTS" id="PR00081">
    <property type="entry name" value="GDHRDH"/>
</dbReference>
<reference evidence="2 3" key="1">
    <citation type="submission" date="2023-10" db="EMBL/GenBank/DDBJ databases">
        <title>Development of a sustainable strategy for remediation of hydrocarbon-contaminated territories based on the waste exchange concept.</title>
        <authorList>
            <person name="Krivoruchko A."/>
        </authorList>
    </citation>
    <scope>NUCLEOTIDE SEQUENCE [LARGE SCALE GENOMIC DNA]</scope>
    <source>
        <strain evidence="2 3">IEGM 1203</strain>
    </source>
</reference>
<proteinExistence type="inferred from homology"/>
<dbReference type="PANTHER" id="PTHR42760:SF122">
    <property type="entry name" value="NAD(P)-BINDING PROTEIN"/>
    <property type="match status" value="1"/>
</dbReference>
<organism evidence="2 3">
    <name type="scientific">Rhodococcus globerulus</name>
    <dbReference type="NCBI Taxonomy" id="33008"/>
    <lineage>
        <taxon>Bacteria</taxon>
        <taxon>Bacillati</taxon>
        <taxon>Actinomycetota</taxon>
        <taxon>Actinomycetes</taxon>
        <taxon>Mycobacteriales</taxon>
        <taxon>Nocardiaceae</taxon>
        <taxon>Rhodococcus</taxon>
    </lineage>
</organism>
<sequence>MEEELVKRLSGSVAIVTGGGSIGEGFGNGRATCMRLAQEGAKVVVADRTQASADTTVRAIIADGGTAVSAVGDVTSDAECADIVRNAVDRFGQVDILVNNVGIPGKAASVVDVTEEDWSQVMDVNVKSVMLMSKHAIPLMLKLGRGSIVNVSSIASFRQADRAAYAASKGAVNTLTMAMAGMHAKQGIRVNCVAPGQVWTPVVADTFPGGESAVAELRERRRKSSLMKSEGTGWDVANAVLYFANDESRWVTGQTILVDGGLHIGRPPAVD</sequence>
<dbReference type="PANTHER" id="PTHR42760">
    <property type="entry name" value="SHORT-CHAIN DEHYDROGENASES/REDUCTASES FAMILY MEMBER"/>
    <property type="match status" value="1"/>
</dbReference>
<dbReference type="InterPro" id="IPR002347">
    <property type="entry name" value="SDR_fam"/>
</dbReference>
<dbReference type="PRINTS" id="PR00080">
    <property type="entry name" value="SDRFAMILY"/>
</dbReference>
<evidence type="ECO:0000313" key="3">
    <source>
        <dbReference type="Proteomes" id="UP001185927"/>
    </source>
</evidence>
<dbReference type="EC" id="1.1.1.47" evidence="2"/>
<dbReference type="Gene3D" id="3.40.50.720">
    <property type="entry name" value="NAD(P)-binding Rossmann-like Domain"/>
    <property type="match status" value="1"/>
</dbReference>
<dbReference type="Pfam" id="PF13561">
    <property type="entry name" value="adh_short_C2"/>
    <property type="match status" value="1"/>
</dbReference>
<name>A0ABU4C498_RHOGO</name>
<dbReference type="PROSITE" id="PS00061">
    <property type="entry name" value="ADH_SHORT"/>
    <property type="match status" value="1"/>
</dbReference>
<evidence type="ECO:0000256" key="1">
    <source>
        <dbReference type="ARBA" id="ARBA00006484"/>
    </source>
</evidence>
<dbReference type="InterPro" id="IPR020904">
    <property type="entry name" value="Sc_DH/Rdtase_CS"/>
</dbReference>
<comment type="similarity">
    <text evidence="1">Belongs to the short-chain dehydrogenases/reductases (SDR) family.</text>
</comment>
<gene>
    <name evidence="2" type="ORF">R3Q16_32485</name>
</gene>
<dbReference type="NCBIfam" id="NF005559">
    <property type="entry name" value="PRK07231.1"/>
    <property type="match status" value="1"/>
</dbReference>
<keyword evidence="3" id="KW-1185">Reference proteome</keyword>
<dbReference type="Proteomes" id="UP001185927">
    <property type="component" value="Unassembled WGS sequence"/>
</dbReference>
<dbReference type="RefSeq" id="WP_317545779.1">
    <property type="nucleotide sequence ID" value="NZ_JAWLKB010000040.1"/>
</dbReference>
<dbReference type="InterPro" id="IPR036291">
    <property type="entry name" value="NAD(P)-bd_dom_sf"/>
</dbReference>
<dbReference type="SUPFAM" id="SSF51735">
    <property type="entry name" value="NAD(P)-binding Rossmann-fold domains"/>
    <property type="match status" value="1"/>
</dbReference>
<accession>A0ABU4C498</accession>